<dbReference type="InterPro" id="IPR010178">
    <property type="entry name" value="Lit"/>
</dbReference>
<evidence type="ECO:0008006" key="3">
    <source>
        <dbReference type="Google" id="ProtNLM"/>
    </source>
</evidence>
<evidence type="ECO:0000256" key="1">
    <source>
        <dbReference type="SAM" id="Phobius"/>
    </source>
</evidence>
<accession>X0XPM5</accession>
<keyword evidence="1" id="KW-1133">Transmembrane helix</keyword>
<name>X0XPM5_9ZZZZ</name>
<evidence type="ECO:0000313" key="2">
    <source>
        <dbReference type="EMBL" id="GAG45119.1"/>
    </source>
</evidence>
<keyword evidence="1" id="KW-0812">Transmembrane</keyword>
<protein>
    <recommendedName>
        <fullName evidence="3">Integral membrane protein</fullName>
    </recommendedName>
</protein>
<feature type="transmembrane region" description="Helical" evidence="1">
    <location>
        <begin position="101"/>
        <end position="126"/>
    </location>
</feature>
<keyword evidence="1" id="KW-0472">Membrane</keyword>
<feature type="non-terminal residue" evidence="2">
    <location>
        <position position="1"/>
    </location>
</feature>
<feature type="transmembrane region" description="Helical" evidence="1">
    <location>
        <begin position="36"/>
        <end position="61"/>
    </location>
</feature>
<gene>
    <name evidence="2" type="ORF">S01H1_81774</name>
</gene>
<dbReference type="EMBL" id="BARS01055382">
    <property type="protein sequence ID" value="GAG45119.1"/>
    <property type="molecule type" value="Genomic_DNA"/>
</dbReference>
<dbReference type="Pfam" id="PF07314">
    <property type="entry name" value="Lit"/>
    <property type="match status" value="1"/>
</dbReference>
<organism evidence="2">
    <name type="scientific">marine sediment metagenome</name>
    <dbReference type="NCBI Taxonomy" id="412755"/>
    <lineage>
        <taxon>unclassified sequences</taxon>
        <taxon>metagenomes</taxon>
        <taxon>ecological metagenomes</taxon>
    </lineage>
</organism>
<feature type="transmembrane region" description="Helical" evidence="1">
    <location>
        <begin position="12"/>
        <end position="30"/>
    </location>
</feature>
<comment type="caution">
    <text evidence="2">The sequence shown here is derived from an EMBL/GenBank/DDBJ whole genome shotgun (WGS) entry which is preliminary data.</text>
</comment>
<sequence>KNLFRTVFRVQEAALAFALVLIVAVFIWAVEAPLRVLARIVLQASLFTLGLLALFGILALVGFDELFLRFHLVAFTNDLWKLNPNTDHLIQMFPRDFWFDATMLVAGLTAVEAVLLASLSAIYLGVRVGPLAAGQPRA</sequence>
<reference evidence="2" key="1">
    <citation type="journal article" date="2014" name="Front. Microbiol.">
        <title>High frequency of phylogenetically diverse reductive dehalogenase-homologous genes in deep subseafloor sedimentary metagenomes.</title>
        <authorList>
            <person name="Kawai M."/>
            <person name="Futagami T."/>
            <person name="Toyoda A."/>
            <person name="Takaki Y."/>
            <person name="Nishi S."/>
            <person name="Hori S."/>
            <person name="Arai W."/>
            <person name="Tsubouchi T."/>
            <person name="Morono Y."/>
            <person name="Uchiyama I."/>
            <person name="Ito T."/>
            <person name="Fujiyama A."/>
            <person name="Inagaki F."/>
            <person name="Takami H."/>
        </authorList>
    </citation>
    <scope>NUCLEOTIDE SEQUENCE</scope>
    <source>
        <strain evidence="2">Expedition CK06-06</strain>
    </source>
</reference>
<dbReference type="AlphaFoldDB" id="X0XPM5"/>
<proteinExistence type="predicted"/>